<dbReference type="EMBL" id="NEVT01000006">
    <property type="protein sequence ID" value="OZI76582.1"/>
    <property type="molecule type" value="Genomic_DNA"/>
</dbReference>
<proteinExistence type="predicted"/>
<dbReference type="Gene3D" id="3.30.70.360">
    <property type="match status" value="1"/>
</dbReference>
<evidence type="ECO:0000256" key="1">
    <source>
        <dbReference type="ARBA" id="ARBA00022801"/>
    </source>
</evidence>
<sequence length="484" mass="51671">MKFPHYRVARLPGAISLTAAALAVQMALGAPAAAQPPAAGPAQAAPAAPMPQLAAQIDEAARKIEDKLIAWRRDIHQHPELGNQETRTAKLVADHLRALGMEVQTGVARTGVVAVLRGGKPGPVVALRADMDALPVKEAVDVPFASKAKGSYLGKEVDVMHACGHDTHTAILMATAEVLAGMKEQLPGSVKFIFQPAEESPADFEPDGVKTWGAKMMVQEGVLDNPKVDAIFGLHVSSSYPAGWLAWRSGPAMAAADQFWIDVTGKQTHGARPWSGIDPIVVGSQIVMGIQTIPSRQINSMLEPAVVTVGVFNGGNRMNIVPEKVHMTGTIRTYDEGMKKDIHQRLERTATSIAQSAGARADVKIVELYNATVNPPALTEQMAPTLRRVAGEGNYGLQPKATASEDFSFYQEKVPGLFFYLGVTPKGTDPQQAAPNHSPRFYVDESGLVNGVRALSNLAVDYMAMAGRQAGMALRFAEGQEKVL</sequence>
<feature type="domain" description="Peptidase M20 dimerisation" evidence="3">
    <location>
        <begin position="258"/>
        <end position="352"/>
    </location>
</feature>
<dbReference type="NCBIfam" id="TIGR01891">
    <property type="entry name" value="amidohydrolases"/>
    <property type="match status" value="1"/>
</dbReference>
<reference evidence="5" key="1">
    <citation type="submission" date="2017-05" db="EMBL/GenBank/DDBJ databases">
        <title>Complete and WGS of Bordetella genogroups.</title>
        <authorList>
            <person name="Spilker T."/>
            <person name="Lipuma J."/>
        </authorList>
    </citation>
    <scope>NUCLEOTIDE SEQUENCE [LARGE SCALE GENOMIC DNA]</scope>
    <source>
        <strain evidence="5">AU8256</strain>
    </source>
</reference>
<gene>
    <name evidence="4" type="ORF">CAL24_15830</name>
</gene>
<evidence type="ECO:0000313" key="5">
    <source>
        <dbReference type="Proteomes" id="UP000215633"/>
    </source>
</evidence>
<dbReference type="PANTHER" id="PTHR11014">
    <property type="entry name" value="PEPTIDASE M20 FAMILY MEMBER"/>
    <property type="match status" value="1"/>
</dbReference>
<organism evidence="4 5">
    <name type="scientific">Bordetella genomosp. 2</name>
    <dbReference type="NCBI Taxonomy" id="1983456"/>
    <lineage>
        <taxon>Bacteria</taxon>
        <taxon>Pseudomonadati</taxon>
        <taxon>Pseudomonadota</taxon>
        <taxon>Betaproteobacteria</taxon>
        <taxon>Burkholderiales</taxon>
        <taxon>Alcaligenaceae</taxon>
        <taxon>Bordetella</taxon>
    </lineage>
</organism>
<dbReference type="InterPro" id="IPR002933">
    <property type="entry name" value="Peptidase_M20"/>
</dbReference>
<dbReference type="GO" id="GO:0019877">
    <property type="term" value="P:diaminopimelate biosynthetic process"/>
    <property type="evidence" value="ECO:0007669"/>
    <property type="project" value="UniProtKB-ARBA"/>
</dbReference>
<keyword evidence="2" id="KW-0732">Signal</keyword>
<dbReference type="InterPro" id="IPR036264">
    <property type="entry name" value="Bact_exopeptidase_dim_dom"/>
</dbReference>
<dbReference type="GO" id="GO:0050118">
    <property type="term" value="F:N-acetyldiaminopimelate deacetylase activity"/>
    <property type="evidence" value="ECO:0007669"/>
    <property type="project" value="UniProtKB-ARBA"/>
</dbReference>
<dbReference type="PANTHER" id="PTHR11014:SF63">
    <property type="entry name" value="METALLOPEPTIDASE, PUTATIVE (AFU_ORTHOLOGUE AFUA_6G09600)-RELATED"/>
    <property type="match status" value="1"/>
</dbReference>
<dbReference type="Pfam" id="PF07687">
    <property type="entry name" value="M20_dimer"/>
    <property type="match status" value="1"/>
</dbReference>
<protein>
    <submittedName>
        <fullName evidence="4">N-acyl-L-amino acid amidohydrolase</fullName>
    </submittedName>
</protein>
<keyword evidence="5" id="KW-1185">Reference proteome</keyword>
<dbReference type="Gene3D" id="3.40.630.10">
    <property type="entry name" value="Zn peptidases"/>
    <property type="match status" value="1"/>
</dbReference>
<keyword evidence="1 4" id="KW-0378">Hydrolase</keyword>
<dbReference type="SUPFAM" id="SSF53187">
    <property type="entry name" value="Zn-dependent exopeptidases"/>
    <property type="match status" value="1"/>
</dbReference>
<name>A0A261VSV0_9BORD</name>
<evidence type="ECO:0000256" key="2">
    <source>
        <dbReference type="SAM" id="SignalP"/>
    </source>
</evidence>
<dbReference type="Proteomes" id="UP000215633">
    <property type="component" value="Unassembled WGS sequence"/>
</dbReference>
<evidence type="ECO:0000313" key="4">
    <source>
        <dbReference type="EMBL" id="OZI76582.1"/>
    </source>
</evidence>
<dbReference type="InterPro" id="IPR011650">
    <property type="entry name" value="Peptidase_M20_dimer"/>
</dbReference>
<dbReference type="Pfam" id="PF01546">
    <property type="entry name" value="Peptidase_M20"/>
    <property type="match status" value="1"/>
</dbReference>
<comment type="caution">
    <text evidence="4">The sequence shown here is derived from an EMBL/GenBank/DDBJ whole genome shotgun (WGS) entry which is preliminary data.</text>
</comment>
<evidence type="ECO:0000259" key="3">
    <source>
        <dbReference type="Pfam" id="PF07687"/>
    </source>
</evidence>
<dbReference type="AlphaFoldDB" id="A0A261VSV0"/>
<dbReference type="FunFam" id="3.30.70.360:FF:000001">
    <property type="entry name" value="N-acetyldiaminopimelate deacetylase"/>
    <property type="match status" value="1"/>
</dbReference>
<dbReference type="InterPro" id="IPR017439">
    <property type="entry name" value="Amidohydrolase"/>
</dbReference>
<accession>A0A261VSV0</accession>
<feature type="signal peptide" evidence="2">
    <location>
        <begin position="1"/>
        <end position="34"/>
    </location>
</feature>
<dbReference type="SUPFAM" id="SSF55031">
    <property type="entry name" value="Bacterial exopeptidase dimerisation domain"/>
    <property type="match status" value="1"/>
</dbReference>
<feature type="chain" id="PRO_5012785844" evidence="2">
    <location>
        <begin position="35"/>
        <end position="484"/>
    </location>
</feature>